<evidence type="ECO:0000313" key="3">
    <source>
        <dbReference type="Proteomes" id="UP000003245"/>
    </source>
</evidence>
<name>I0SBI6_STRAP</name>
<comment type="caution">
    <text evidence="2">The sequence shown here is derived from an EMBL/GenBank/DDBJ whole genome shotgun (WGS) entry which is preliminary data.</text>
</comment>
<dbReference type="AlphaFoldDB" id="I0SBI6"/>
<feature type="transmembrane region" description="Helical" evidence="1">
    <location>
        <begin position="18"/>
        <end position="36"/>
    </location>
</feature>
<keyword evidence="3" id="KW-1185">Reference proteome</keyword>
<evidence type="ECO:0000256" key="1">
    <source>
        <dbReference type="SAM" id="Phobius"/>
    </source>
</evidence>
<reference evidence="2 3" key="1">
    <citation type="submission" date="2012-01" db="EMBL/GenBank/DDBJ databases">
        <authorList>
            <person name="Harkins D.M."/>
            <person name="Madupu R."/>
            <person name="Durkin A.S."/>
            <person name="Torralba M."/>
            <person name="Methe B."/>
            <person name="Sutton G.G."/>
            <person name="Nelson K.E."/>
        </authorList>
    </citation>
    <scope>NUCLEOTIDE SEQUENCE [LARGE SCALE GENOMIC DNA]</scope>
    <source>
        <strain evidence="2 3">CCUG 39159</strain>
    </source>
</reference>
<organism evidence="2 3">
    <name type="scientific">Streptococcus anginosus subsp. whileyi CCUG 39159</name>
    <dbReference type="NCBI Taxonomy" id="1095729"/>
    <lineage>
        <taxon>Bacteria</taxon>
        <taxon>Bacillati</taxon>
        <taxon>Bacillota</taxon>
        <taxon>Bacilli</taxon>
        <taxon>Lactobacillales</taxon>
        <taxon>Streptococcaceae</taxon>
        <taxon>Streptococcus</taxon>
        <taxon>Streptococcus anginosus group</taxon>
    </lineage>
</organism>
<dbReference type="PATRIC" id="fig|1095729.3.peg.1609"/>
<keyword evidence="1" id="KW-0812">Transmembrane</keyword>
<sequence length="46" mass="5570">MIYFSYSFYSGPRSSHDVLYWIFLVADILIIFSFLIKKEKEEKSEE</sequence>
<gene>
    <name evidence="2" type="ORF">HMPREF1043_1726</name>
</gene>
<keyword evidence="1" id="KW-0472">Membrane</keyword>
<evidence type="ECO:0000313" key="2">
    <source>
        <dbReference type="EMBL" id="EID20739.1"/>
    </source>
</evidence>
<protein>
    <submittedName>
        <fullName evidence="2">Uncharacterized protein</fullName>
    </submittedName>
</protein>
<dbReference type="Proteomes" id="UP000003245">
    <property type="component" value="Unassembled WGS sequence"/>
</dbReference>
<dbReference type="EMBL" id="AICP01000047">
    <property type="protein sequence ID" value="EID20739.1"/>
    <property type="molecule type" value="Genomic_DNA"/>
</dbReference>
<accession>I0SBI6</accession>
<proteinExistence type="predicted"/>
<keyword evidence="1" id="KW-1133">Transmembrane helix</keyword>